<keyword evidence="2" id="KW-1185">Reference proteome</keyword>
<sequence>MTEPDSTCNYLLAFPVGVPIYVTLVDPFPVVSSHGVYTRTHYMPCRAYVAADSPSSLPDLTLPSMIRRV</sequence>
<name>A0A428V1Z4_9HYPO</name>
<protein>
    <submittedName>
        <fullName evidence="1">Uncharacterized protein</fullName>
    </submittedName>
</protein>
<evidence type="ECO:0000313" key="2">
    <source>
        <dbReference type="Proteomes" id="UP000288429"/>
    </source>
</evidence>
<dbReference type="AlphaFoldDB" id="A0A428V1Z4"/>
<accession>A0A428V1Z4</accession>
<gene>
    <name evidence="1" type="ORF">CDV31_000527</name>
</gene>
<reference evidence="1 2" key="1">
    <citation type="submission" date="2017-06" db="EMBL/GenBank/DDBJ databases">
        <title>Cmopartive genomic analysis of Ambrosia Fusariam Clade fungi.</title>
        <authorList>
            <person name="Stajich J.E."/>
            <person name="Carrillo J."/>
            <person name="Kijimoto T."/>
            <person name="Eskalen A."/>
            <person name="O'Donnell K."/>
            <person name="Kasson M."/>
        </authorList>
    </citation>
    <scope>NUCLEOTIDE SEQUENCE [LARGE SCALE GENOMIC DNA]</scope>
    <source>
        <strain evidence="1 2">NRRL 20438</strain>
    </source>
</reference>
<dbReference type="EMBL" id="NIZV01000004">
    <property type="protein sequence ID" value="RSM20550.1"/>
    <property type="molecule type" value="Genomic_DNA"/>
</dbReference>
<proteinExistence type="predicted"/>
<dbReference type="Proteomes" id="UP000288429">
    <property type="component" value="Unassembled WGS sequence"/>
</dbReference>
<comment type="caution">
    <text evidence="1">The sequence shown here is derived from an EMBL/GenBank/DDBJ whole genome shotgun (WGS) entry which is preliminary data.</text>
</comment>
<evidence type="ECO:0000313" key="1">
    <source>
        <dbReference type="EMBL" id="RSM20550.1"/>
    </source>
</evidence>
<organism evidence="1 2">
    <name type="scientific">Fusarium ambrosium</name>
    <dbReference type="NCBI Taxonomy" id="131363"/>
    <lineage>
        <taxon>Eukaryota</taxon>
        <taxon>Fungi</taxon>
        <taxon>Dikarya</taxon>
        <taxon>Ascomycota</taxon>
        <taxon>Pezizomycotina</taxon>
        <taxon>Sordariomycetes</taxon>
        <taxon>Hypocreomycetidae</taxon>
        <taxon>Hypocreales</taxon>
        <taxon>Nectriaceae</taxon>
        <taxon>Fusarium</taxon>
        <taxon>Fusarium solani species complex</taxon>
    </lineage>
</organism>